<dbReference type="Gene3D" id="3.40.50.620">
    <property type="entry name" value="HUPs"/>
    <property type="match status" value="1"/>
</dbReference>
<comment type="catalytic activity">
    <reaction evidence="9">
        <text>tRNA(Cys) + L-cysteine + ATP = L-cysteinyl-tRNA(Cys) + AMP + diphosphate</text>
        <dbReference type="Rhea" id="RHEA:17773"/>
        <dbReference type="Rhea" id="RHEA-COMP:9661"/>
        <dbReference type="Rhea" id="RHEA-COMP:9679"/>
        <dbReference type="ChEBI" id="CHEBI:30616"/>
        <dbReference type="ChEBI" id="CHEBI:33019"/>
        <dbReference type="ChEBI" id="CHEBI:35235"/>
        <dbReference type="ChEBI" id="CHEBI:78442"/>
        <dbReference type="ChEBI" id="CHEBI:78517"/>
        <dbReference type="ChEBI" id="CHEBI:456215"/>
        <dbReference type="EC" id="6.1.1.16"/>
    </reaction>
</comment>
<keyword evidence="5 9" id="KW-0862">Zinc</keyword>
<evidence type="ECO:0000256" key="1">
    <source>
        <dbReference type="ARBA" id="ARBA00011245"/>
    </source>
</evidence>
<dbReference type="PRINTS" id="PR00983">
    <property type="entry name" value="TRNASYNTHCYS"/>
</dbReference>
<keyword evidence="8 9" id="KW-0030">Aminoacyl-tRNA synthetase</keyword>
<comment type="subcellular location">
    <subcellularLocation>
        <location evidence="9">Cytoplasm</location>
    </subcellularLocation>
</comment>
<feature type="domain" description="Cysteinyl-tRNA ligase anticodon binding" evidence="11">
    <location>
        <begin position="430"/>
        <end position="474"/>
    </location>
</feature>
<dbReference type="GO" id="GO:0005524">
    <property type="term" value="F:ATP binding"/>
    <property type="evidence" value="ECO:0007669"/>
    <property type="project" value="UniProtKB-UniRule"/>
</dbReference>
<feature type="binding site" evidence="9">
    <location>
        <position position="262"/>
    </location>
    <ligand>
        <name>Zn(2+)</name>
        <dbReference type="ChEBI" id="CHEBI:29105"/>
    </ligand>
</feature>
<organism evidence="12 13">
    <name type="scientific">Candidatus Kaiserbacteria bacterium RIFCSPLOWO2_12_FULL_45_26</name>
    <dbReference type="NCBI Taxonomy" id="1798525"/>
    <lineage>
        <taxon>Bacteria</taxon>
        <taxon>Candidatus Kaiseribacteriota</taxon>
    </lineage>
</organism>
<dbReference type="HAMAP" id="MF_00041">
    <property type="entry name" value="Cys_tRNA_synth"/>
    <property type="match status" value="1"/>
</dbReference>
<dbReference type="PANTHER" id="PTHR10890:SF3">
    <property type="entry name" value="CYSTEINE--TRNA LIGASE, CYTOPLASMIC"/>
    <property type="match status" value="1"/>
</dbReference>
<dbReference type="EMBL" id="MFMM01000001">
    <property type="protein sequence ID" value="OGG85419.1"/>
    <property type="molecule type" value="Genomic_DNA"/>
</dbReference>
<dbReference type="Pfam" id="PF23493">
    <property type="entry name" value="CysS_C"/>
    <property type="match status" value="1"/>
</dbReference>
<comment type="caution">
    <text evidence="12">The sequence shown here is derived from an EMBL/GenBank/DDBJ whole genome shotgun (WGS) entry which is preliminary data.</text>
</comment>
<dbReference type="PANTHER" id="PTHR10890">
    <property type="entry name" value="CYSTEINYL-TRNA SYNTHETASE"/>
    <property type="match status" value="1"/>
</dbReference>
<dbReference type="SUPFAM" id="SSF47323">
    <property type="entry name" value="Anticodon-binding domain of a subclass of class I aminoacyl-tRNA synthetases"/>
    <property type="match status" value="1"/>
</dbReference>
<reference evidence="12 13" key="1">
    <citation type="journal article" date="2016" name="Nat. Commun.">
        <title>Thousands of microbial genomes shed light on interconnected biogeochemical processes in an aquifer system.</title>
        <authorList>
            <person name="Anantharaman K."/>
            <person name="Brown C.T."/>
            <person name="Hug L.A."/>
            <person name="Sharon I."/>
            <person name="Castelle C.J."/>
            <person name="Probst A.J."/>
            <person name="Thomas B.C."/>
            <person name="Singh A."/>
            <person name="Wilkins M.J."/>
            <person name="Karaoz U."/>
            <person name="Brodie E.L."/>
            <person name="Williams K.H."/>
            <person name="Hubbard S.S."/>
            <person name="Banfield J.F."/>
        </authorList>
    </citation>
    <scope>NUCLEOTIDE SEQUENCE [LARGE SCALE GENOMIC DNA]</scope>
</reference>
<comment type="subunit">
    <text evidence="1 9">Monomer.</text>
</comment>
<comment type="similarity">
    <text evidence="9">Belongs to the class-I aminoacyl-tRNA synthetase family.</text>
</comment>
<keyword evidence="6 9" id="KW-0067">ATP-binding</keyword>
<dbReference type="InterPro" id="IPR014729">
    <property type="entry name" value="Rossmann-like_a/b/a_fold"/>
</dbReference>
<dbReference type="InterPro" id="IPR024909">
    <property type="entry name" value="Cys-tRNA/MSH_ligase"/>
</dbReference>
<dbReference type="Proteomes" id="UP000177325">
    <property type="component" value="Unassembled WGS sequence"/>
</dbReference>
<feature type="binding site" evidence="9">
    <location>
        <position position="233"/>
    </location>
    <ligand>
        <name>Zn(2+)</name>
        <dbReference type="ChEBI" id="CHEBI:29105"/>
    </ligand>
</feature>
<dbReference type="GO" id="GO:0006423">
    <property type="term" value="P:cysteinyl-tRNA aminoacylation"/>
    <property type="evidence" value="ECO:0007669"/>
    <property type="project" value="UniProtKB-UniRule"/>
</dbReference>
<protein>
    <recommendedName>
        <fullName evidence="9">Cysteine--tRNA ligase</fullName>
        <ecNumber evidence="9">6.1.1.16</ecNumber>
    </recommendedName>
    <alternativeName>
        <fullName evidence="9">Cysteinyl-tRNA synthetase</fullName>
        <shortName evidence="9">CysRS</shortName>
    </alternativeName>
</protein>
<dbReference type="Gene3D" id="1.20.120.640">
    <property type="entry name" value="Anticodon-binding domain of a subclass of class I aminoacyl-tRNA synthetases"/>
    <property type="match status" value="1"/>
</dbReference>
<keyword evidence="7 9" id="KW-0648">Protein biosynthesis</keyword>
<evidence type="ECO:0000256" key="4">
    <source>
        <dbReference type="ARBA" id="ARBA00022741"/>
    </source>
</evidence>
<feature type="binding site" evidence="9">
    <location>
        <position position="258"/>
    </location>
    <ligand>
        <name>Zn(2+)</name>
        <dbReference type="ChEBI" id="CHEBI:29105"/>
    </ligand>
</feature>
<evidence type="ECO:0000256" key="6">
    <source>
        <dbReference type="ARBA" id="ARBA00022840"/>
    </source>
</evidence>
<dbReference type="InterPro" id="IPR056411">
    <property type="entry name" value="CysS_C"/>
</dbReference>
<dbReference type="InterPro" id="IPR009080">
    <property type="entry name" value="tRNAsynth_Ia_anticodon-bd"/>
</dbReference>
<gene>
    <name evidence="9" type="primary">cysS</name>
    <name evidence="12" type="ORF">A3G90_03740</name>
</gene>
<name>A0A1F6FHU0_9BACT</name>
<dbReference type="Pfam" id="PF01406">
    <property type="entry name" value="tRNA-synt_1e"/>
    <property type="match status" value="1"/>
</dbReference>
<evidence type="ECO:0000256" key="3">
    <source>
        <dbReference type="ARBA" id="ARBA00022723"/>
    </source>
</evidence>
<comment type="cofactor">
    <cofactor evidence="9">
        <name>Zn(2+)</name>
        <dbReference type="ChEBI" id="CHEBI:29105"/>
    </cofactor>
    <text evidence="9">Binds 1 zinc ion per subunit.</text>
</comment>
<evidence type="ECO:0000256" key="9">
    <source>
        <dbReference type="HAMAP-Rule" id="MF_00041"/>
    </source>
</evidence>
<evidence type="ECO:0000256" key="2">
    <source>
        <dbReference type="ARBA" id="ARBA00022598"/>
    </source>
</evidence>
<dbReference type="EC" id="6.1.1.16" evidence="9"/>
<sequence length="481" mass="54578">MNLFKKRPAAPLPEISLYNTEHSKLEPFIPLSRKAVTIYSCGPTVYDFAHIGNLRAYVFSDILKRTLLIHDYEVKHTINLTDFGHLSDDADSGEDKMMKGLKREGLPVTLAAMRQLSDIYIDAFYEDMDSLRVMTPTTWSRASDYIEAQIRLIETLDEKGYTYETSDGVYFDIQKYPAYGRLGNIDLEQIKSGARVEVNTEKHHPADFAVWKKGLLGWDSRWGKGFPGWHIECSAMAMATLGKEIDIHTGGIDHIHTHHNAEIAQSECATGKQFVHYWMHSAFITIDSTKISKSLGNTITLRHLVDRGFTGDDYRYWLLTAHYRQTVNFSWDALTAAKQALYRLKRFVYEDYKQSASKPDEAYVAKFKKILANDLDTPGAIALMWEVTKDDTLDNKTKCATLHYFDSVLEVGLSDNLEDGKKTLGILGEDEVPEDIQALVDKREAARVARNWTEADLLREALNLKGYTVEDGPQGPKISKV</sequence>
<comment type="caution">
    <text evidence="9">Lacks conserved residue(s) required for the propagation of feature annotation.</text>
</comment>
<feature type="binding site" evidence="9">
    <location>
        <position position="293"/>
    </location>
    <ligand>
        <name>ATP</name>
        <dbReference type="ChEBI" id="CHEBI:30616"/>
    </ligand>
</feature>
<dbReference type="InterPro" id="IPR015803">
    <property type="entry name" value="Cys-tRNA-ligase"/>
</dbReference>
<dbReference type="SUPFAM" id="SSF52374">
    <property type="entry name" value="Nucleotidylyl transferase"/>
    <property type="match status" value="1"/>
</dbReference>
<feature type="short sequence motif" description="'HIGH' region" evidence="9">
    <location>
        <begin position="43"/>
        <end position="53"/>
    </location>
</feature>
<dbReference type="AlphaFoldDB" id="A0A1F6FHU0"/>
<keyword evidence="4 9" id="KW-0547">Nucleotide-binding</keyword>
<evidence type="ECO:0000259" key="10">
    <source>
        <dbReference type="Pfam" id="PF01406"/>
    </source>
</evidence>
<feature type="domain" description="tRNA synthetases class I catalytic" evidence="10">
    <location>
        <begin position="29"/>
        <end position="338"/>
    </location>
</feature>
<keyword evidence="9" id="KW-0963">Cytoplasm</keyword>
<evidence type="ECO:0000313" key="13">
    <source>
        <dbReference type="Proteomes" id="UP000177325"/>
    </source>
</evidence>
<proteinExistence type="inferred from homology"/>
<evidence type="ECO:0000256" key="5">
    <source>
        <dbReference type="ARBA" id="ARBA00022833"/>
    </source>
</evidence>
<evidence type="ECO:0000313" key="12">
    <source>
        <dbReference type="EMBL" id="OGG85419.1"/>
    </source>
</evidence>
<evidence type="ECO:0000256" key="8">
    <source>
        <dbReference type="ARBA" id="ARBA00023146"/>
    </source>
</evidence>
<dbReference type="GO" id="GO:0008270">
    <property type="term" value="F:zinc ion binding"/>
    <property type="evidence" value="ECO:0007669"/>
    <property type="project" value="UniProtKB-UniRule"/>
</dbReference>
<evidence type="ECO:0000259" key="11">
    <source>
        <dbReference type="Pfam" id="PF23493"/>
    </source>
</evidence>
<evidence type="ECO:0000256" key="7">
    <source>
        <dbReference type="ARBA" id="ARBA00022917"/>
    </source>
</evidence>
<dbReference type="GO" id="GO:0004817">
    <property type="term" value="F:cysteine-tRNA ligase activity"/>
    <property type="evidence" value="ECO:0007669"/>
    <property type="project" value="UniProtKB-UniRule"/>
</dbReference>
<dbReference type="STRING" id="1798525.A3G90_03740"/>
<dbReference type="InterPro" id="IPR032678">
    <property type="entry name" value="tRNA-synt_1_cat_dom"/>
</dbReference>
<feature type="binding site" evidence="9">
    <location>
        <position position="41"/>
    </location>
    <ligand>
        <name>Zn(2+)</name>
        <dbReference type="ChEBI" id="CHEBI:29105"/>
    </ligand>
</feature>
<accession>A0A1F6FHU0</accession>
<keyword evidence="2 9" id="KW-0436">Ligase</keyword>
<dbReference type="NCBIfam" id="TIGR00435">
    <property type="entry name" value="cysS"/>
    <property type="match status" value="1"/>
</dbReference>
<dbReference type="CDD" id="cd00672">
    <property type="entry name" value="CysRS_core"/>
    <property type="match status" value="1"/>
</dbReference>
<dbReference type="GO" id="GO:0005829">
    <property type="term" value="C:cytosol"/>
    <property type="evidence" value="ECO:0007669"/>
    <property type="project" value="TreeGrafter"/>
</dbReference>
<keyword evidence="3 9" id="KW-0479">Metal-binding</keyword>